<gene>
    <name evidence="7" type="ORF">ICL16_38515</name>
</gene>
<feature type="domain" description="PAC" evidence="6">
    <location>
        <begin position="116"/>
        <end position="168"/>
    </location>
</feature>
<keyword evidence="2" id="KW-0418">Kinase</keyword>
<reference evidence="7" key="1">
    <citation type="submission" date="2020-09" db="EMBL/GenBank/DDBJ databases">
        <title>Iningainema tapete sp. nov. (Scytonemataceae, Cyanobacteria) from greenhouses in central Florida (USA) produces two types of nodularin with biosynthetic potential for microcystin-LR and anabaenopeptins.</title>
        <authorList>
            <person name="Berthold D.E."/>
            <person name="Lefler F.W."/>
            <person name="Huang I.-S."/>
            <person name="Abdulla H."/>
            <person name="Zimba P.V."/>
            <person name="Laughinghouse H.D. IV."/>
        </authorList>
    </citation>
    <scope>NUCLEOTIDE SEQUENCE</scope>
    <source>
        <strain evidence="7">BLCCT55</strain>
    </source>
</reference>
<dbReference type="InterPro" id="IPR000014">
    <property type="entry name" value="PAS"/>
</dbReference>
<evidence type="ECO:0000313" key="8">
    <source>
        <dbReference type="Proteomes" id="UP000629098"/>
    </source>
</evidence>
<evidence type="ECO:0000259" key="6">
    <source>
        <dbReference type="PROSITE" id="PS50113"/>
    </source>
</evidence>
<dbReference type="NCBIfam" id="TIGR00229">
    <property type="entry name" value="sensory_box"/>
    <property type="match status" value="1"/>
</dbReference>
<dbReference type="AlphaFoldDB" id="A0A8J7C0C4"/>
<dbReference type="Gene3D" id="3.30.565.10">
    <property type="entry name" value="Histidine kinase-like ATPase, C-terminal domain"/>
    <property type="match status" value="1"/>
</dbReference>
<dbReference type="PANTHER" id="PTHR24421:SF62">
    <property type="entry name" value="SENSORY TRANSDUCTION HISTIDINE KINASE"/>
    <property type="match status" value="1"/>
</dbReference>
<dbReference type="SUPFAM" id="SSF55785">
    <property type="entry name" value="PYP-like sensor domain (PAS domain)"/>
    <property type="match status" value="1"/>
</dbReference>
<dbReference type="SUPFAM" id="SSF55874">
    <property type="entry name" value="ATPase domain of HSP90 chaperone/DNA topoisomerase II/histidine kinase"/>
    <property type="match status" value="1"/>
</dbReference>
<dbReference type="SMART" id="SM00387">
    <property type="entry name" value="HATPase_c"/>
    <property type="match status" value="1"/>
</dbReference>
<dbReference type="SMART" id="SM00091">
    <property type="entry name" value="PAS"/>
    <property type="match status" value="1"/>
</dbReference>
<dbReference type="PROSITE" id="PS50109">
    <property type="entry name" value="HIS_KIN"/>
    <property type="match status" value="1"/>
</dbReference>
<comment type="caution">
    <text evidence="7">The sequence shown here is derived from an EMBL/GenBank/DDBJ whole genome shotgun (WGS) entry which is preliminary data.</text>
</comment>
<dbReference type="PANTHER" id="PTHR24421">
    <property type="entry name" value="NITRATE/NITRITE SENSOR PROTEIN NARX-RELATED"/>
    <property type="match status" value="1"/>
</dbReference>
<keyword evidence="3" id="KW-0902">Two-component regulatory system</keyword>
<feature type="domain" description="PAS" evidence="5">
    <location>
        <begin position="42"/>
        <end position="112"/>
    </location>
</feature>
<dbReference type="SUPFAM" id="SSF55781">
    <property type="entry name" value="GAF domain-like"/>
    <property type="match status" value="1"/>
</dbReference>
<dbReference type="SMART" id="SM00086">
    <property type="entry name" value="PAC"/>
    <property type="match status" value="1"/>
</dbReference>
<dbReference type="Pfam" id="PF07730">
    <property type="entry name" value="HisKA_3"/>
    <property type="match status" value="1"/>
</dbReference>
<dbReference type="GO" id="GO:0046983">
    <property type="term" value="F:protein dimerization activity"/>
    <property type="evidence" value="ECO:0007669"/>
    <property type="project" value="InterPro"/>
</dbReference>
<accession>A0A8J7C0C4</accession>
<evidence type="ECO:0000259" key="4">
    <source>
        <dbReference type="PROSITE" id="PS50109"/>
    </source>
</evidence>
<protein>
    <submittedName>
        <fullName evidence="7">PAS domain S-box protein</fullName>
    </submittedName>
</protein>
<name>A0A8J7C0C4_9CYAN</name>
<dbReference type="InterPro" id="IPR000700">
    <property type="entry name" value="PAS-assoc_C"/>
</dbReference>
<dbReference type="InterPro" id="IPR013655">
    <property type="entry name" value="PAS_fold_3"/>
</dbReference>
<evidence type="ECO:0000256" key="2">
    <source>
        <dbReference type="ARBA" id="ARBA00022777"/>
    </source>
</evidence>
<dbReference type="PROSITE" id="PS50113">
    <property type="entry name" value="PAC"/>
    <property type="match status" value="1"/>
</dbReference>
<dbReference type="Proteomes" id="UP000629098">
    <property type="component" value="Unassembled WGS sequence"/>
</dbReference>
<dbReference type="InterPro" id="IPR035965">
    <property type="entry name" value="PAS-like_dom_sf"/>
</dbReference>
<sequence length="545" mass="61008">MIQNESTNNPAEQERAALLEKANQLLQAEVAMRRLLELVRSSEQRFRTMFEQAAVGMVLANLEGQWLQVNQRFCDITGYTKSEMLQMSFGDITHPDTLSTDLEATHQLREGAITQYQTQKRYIRKDGSLIWVHLTVSLCRDDLGKPSCFIGIIQDISQGKEAELVAQGQQAALGHTLNLLATQPELDKFLEQVLITCTEQLRERASTLWLYDAATLCNSLHMTCYDGKVQRKPFPWIGEGETLTLSVQNWAAWQQLIHTRRPVIVTDLAKNLHEKTRNWMSAEGVKSLLVVPLLFNEEIVGTFGIHNTKSNYWQPEAIELAQALAQQATLAIQLTRLAEEAKQAALLEERNRLASEIHDTLAQTFTGISIQLELAKFLVHQNPAEAEQILNRIGELAQTGLDEARRSVWTLYPATNEYADLAQTLSDSVAQMTKGTAIHTEVKIHGNPYPLLPFIGKNLLRIAQEAITNALKHAQATTLWIELTYESACIYLCVRDNGCGFSLATNTNGFGLISMSERVDRIGGQLTITSHPGEGTEILVHVPIR</sequence>
<organism evidence="7 8">
    <name type="scientific">Iningainema tapete BLCC-T55</name>
    <dbReference type="NCBI Taxonomy" id="2748662"/>
    <lineage>
        <taxon>Bacteria</taxon>
        <taxon>Bacillati</taxon>
        <taxon>Cyanobacteriota</taxon>
        <taxon>Cyanophyceae</taxon>
        <taxon>Nostocales</taxon>
        <taxon>Scytonemataceae</taxon>
        <taxon>Iningainema tapete</taxon>
    </lineage>
</organism>
<dbReference type="GO" id="GO:0000155">
    <property type="term" value="F:phosphorelay sensor kinase activity"/>
    <property type="evidence" value="ECO:0007669"/>
    <property type="project" value="InterPro"/>
</dbReference>
<dbReference type="PROSITE" id="PS50112">
    <property type="entry name" value="PAS"/>
    <property type="match status" value="1"/>
</dbReference>
<dbReference type="SMART" id="SM00065">
    <property type="entry name" value="GAF"/>
    <property type="match status" value="1"/>
</dbReference>
<dbReference type="InterPro" id="IPR001610">
    <property type="entry name" value="PAC"/>
</dbReference>
<dbReference type="Pfam" id="PF01590">
    <property type="entry name" value="GAF"/>
    <property type="match status" value="1"/>
</dbReference>
<dbReference type="InterPro" id="IPR003018">
    <property type="entry name" value="GAF"/>
</dbReference>
<dbReference type="Gene3D" id="3.30.450.40">
    <property type="match status" value="1"/>
</dbReference>
<evidence type="ECO:0000256" key="1">
    <source>
        <dbReference type="ARBA" id="ARBA00022679"/>
    </source>
</evidence>
<dbReference type="EMBL" id="JACXAE010000118">
    <property type="protein sequence ID" value="MBD2777783.1"/>
    <property type="molecule type" value="Genomic_DNA"/>
</dbReference>
<dbReference type="GO" id="GO:0016020">
    <property type="term" value="C:membrane"/>
    <property type="evidence" value="ECO:0007669"/>
    <property type="project" value="InterPro"/>
</dbReference>
<dbReference type="Pfam" id="PF02518">
    <property type="entry name" value="HATPase_c"/>
    <property type="match status" value="1"/>
</dbReference>
<dbReference type="Gene3D" id="1.20.5.1930">
    <property type="match status" value="1"/>
</dbReference>
<keyword evidence="8" id="KW-1185">Reference proteome</keyword>
<proteinExistence type="predicted"/>
<evidence type="ECO:0000256" key="3">
    <source>
        <dbReference type="ARBA" id="ARBA00023012"/>
    </source>
</evidence>
<dbReference type="Pfam" id="PF08447">
    <property type="entry name" value="PAS_3"/>
    <property type="match status" value="1"/>
</dbReference>
<dbReference type="InterPro" id="IPR011712">
    <property type="entry name" value="Sig_transdc_His_kin_sub3_dim/P"/>
</dbReference>
<dbReference type="RefSeq" id="WP_190836848.1">
    <property type="nucleotide sequence ID" value="NZ_CAWPPI010000118.1"/>
</dbReference>
<dbReference type="InterPro" id="IPR050482">
    <property type="entry name" value="Sensor_HK_TwoCompSys"/>
</dbReference>
<evidence type="ECO:0000259" key="5">
    <source>
        <dbReference type="PROSITE" id="PS50112"/>
    </source>
</evidence>
<dbReference type="InterPro" id="IPR005467">
    <property type="entry name" value="His_kinase_dom"/>
</dbReference>
<keyword evidence="1" id="KW-0808">Transferase</keyword>
<evidence type="ECO:0000313" key="7">
    <source>
        <dbReference type="EMBL" id="MBD2777783.1"/>
    </source>
</evidence>
<dbReference type="Gene3D" id="3.30.450.20">
    <property type="entry name" value="PAS domain"/>
    <property type="match status" value="1"/>
</dbReference>
<dbReference type="CDD" id="cd16917">
    <property type="entry name" value="HATPase_UhpB-NarQ-NarX-like"/>
    <property type="match status" value="1"/>
</dbReference>
<dbReference type="InterPro" id="IPR029016">
    <property type="entry name" value="GAF-like_dom_sf"/>
</dbReference>
<feature type="domain" description="Histidine kinase" evidence="4">
    <location>
        <begin position="352"/>
        <end position="545"/>
    </location>
</feature>
<dbReference type="InterPro" id="IPR036890">
    <property type="entry name" value="HATPase_C_sf"/>
</dbReference>
<dbReference type="CDD" id="cd00130">
    <property type="entry name" value="PAS"/>
    <property type="match status" value="1"/>
</dbReference>
<dbReference type="InterPro" id="IPR003594">
    <property type="entry name" value="HATPase_dom"/>
</dbReference>